<dbReference type="PATRIC" id="fig|442562.3.peg.4191"/>
<dbReference type="AlphaFoldDB" id="A0A017HK97"/>
<proteinExistence type="predicted"/>
<dbReference type="GO" id="GO:0017168">
    <property type="term" value="F:5-oxoprolinase (ATP-hydrolyzing) activity"/>
    <property type="evidence" value="ECO:0007669"/>
    <property type="project" value="TreeGrafter"/>
</dbReference>
<accession>A0A017HK97</accession>
<dbReference type="HOGENOM" id="CLU_1189196_0_0_5"/>
<comment type="caution">
    <text evidence="2">The sequence shown here is derived from an EMBL/GenBank/DDBJ whole genome shotgun (WGS) entry which is preliminary data.</text>
</comment>
<keyword evidence="2" id="KW-0378">Hydrolase</keyword>
<evidence type="ECO:0000313" key="3">
    <source>
        <dbReference type="Proteomes" id="UP000019666"/>
    </source>
</evidence>
<reference evidence="2 3" key="1">
    <citation type="submission" date="2013-02" db="EMBL/GenBank/DDBJ databases">
        <authorList>
            <person name="Fiebig A."/>
            <person name="Goeker M."/>
            <person name="Klenk H.-P.P."/>
        </authorList>
    </citation>
    <scope>NUCLEOTIDE SEQUENCE [LARGE SCALE GENOMIC DNA]</scope>
    <source>
        <strain evidence="2 3">DSM 19309</strain>
    </source>
</reference>
<keyword evidence="3" id="KW-1185">Reference proteome</keyword>
<evidence type="ECO:0000313" key="2">
    <source>
        <dbReference type="EMBL" id="EYD74199.1"/>
    </source>
</evidence>
<dbReference type="EMBL" id="AOSK01000120">
    <property type="protein sequence ID" value="EYD74199.1"/>
    <property type="molecule type" value="Genomic_DNA"/>
</dbReference>
<dbReference type="PANTHER" id="PTHR11365">
    <property type="entry name" value="5-OXOPROLINASE RELATED"/>
    <property type="match status" value="1"/>
</dbReference>
<dbReference type="Pfam" id="PF19278">
    <property type="entry name" value="Hydant_A_C"/>
    <property type="match status" value="1"/>
</dbReference>
<gene>
    <name evidence="2" type="ORF">Rumeso_04256</name>
</gene>
<dbReference type="PANTHER" id="PTHR11365:SF23">
    <property type="entry name" value="HYPOTHETICAL 5-OXOPROLINASE (EUROFUNG)-RELATED"/>
    <property type="match status" value="1"/>
</dbReference>
<evidence type="ECO:0000259" key="1">
    <source>
        <dbReference type="Pfam" id="PF19278"/>
    </source>
</evidence>
<dbReference type="InterPro" id="IPR045079">
    <property type="entry name" value="Oxoprolinase-like"/>
</dbReference>
<protein>
    <submittedName>
        <fullName evidence="2">N-methylhydantoinase A</fullName>
        <ecNumber evidence="2">3.5.2.14</ecNumber>
    </submittedName>
</protein>
<organism evidence="2 3">
    <name type="scientific">Rubellimicrobium mesophilum DSM 19309</name>
    <dbReference type="NCBI Taxonomy" id="442562"/>
    <lineage>
        <taxon>Bacteria</taxon>
        <taxon>Pseudomonadati</taxon>
        <taxon>Pseudomonadota</taxon>
        <taxon>Alphaproteobacteria</taxon>
        <taxon>Rhodobacterales</taxon>
        <taxon>Roseobacteraceae</taxon>
        <taxon>Rubellimicrobium</taxon>
    </lineage>
</organism>
<name>A0A017HK97_9RHOB</name>
<dbReference type="RefSeq" id="WP_037283737.1">
    <property type="nucleotide sequence ID" value="NZ_KK088626.1"/>
</dbReference>
<dbReference type="GO" id="GO:0005829">
    <property type="term" value="C:cytosol"/>
    <property type="evidence" value="ECO:0007669"/>
    <property type="project" value="TreeGrafter"/>
</dbReference>
<dbReference type="InterPro" id="IPR049517">
    <property type="entry name" value="ACX-like_C"/>
</dbReference>
<dbReference type="EC" id="3.5.2.14" evidence="2"/>
<feature type="domain" description="Acetophenone carboxylase-like C-terminal" evidence="1">
    <location>
        <begin position="49"/>
        <end position="222"/>
    </location>
</feature>
<dbReference type="GO" id="GO:0047423">
    <property type="term" value="F:N-methylhydantoinase (ATP-hydrolyzing) activity"/>
    <property type="evidence" value="ECO:0007669"/>
    <property type="project" value="UniProtKB-EC"/>
</dbReference>
<dbReference type="STRING" id="442562.Rumeso_04256"/>
<sequence length="233" mass="25309">MALCEAMSAKDVIVPEVPGITAAVGLLKTDLRYEHTEAVIVELDKVARAELARINAAVRAAHGTVQAELDNDGIARERQTIAPVAECRYQGQGFELRASMPEGEVTAENLHVVTDSFHDQHQADYGYSYRTAGVELITLRAIGSASTRRIDIPRIGKADGSSPDRALMFVRPTTFDDGRTLGTPRYDRTKLLAGDCVEEPAVLHQHDSTTLVPPSWVAETLDYGNTRISPLGA</sequence>
<dbReference type="GO" id="GO:0006749">
    <property type="term" value="P:glutathione metabolic process"/>
    <property type="evidence" value="ECO:0007669"/>
    <property type="project" value="TreeGrafter"/>
</dbReference>
<dbReference type="Proteomes" id="UP000019666">
    <property type="component" value="Unassembled WGS sequence"/>
</dbReference>